<evidence type="ECO:0000313" key="3">
    <source>
        <dbReference type="Proteomes" id="UP001165063"/>
    </source>
</evidence>
<reference evidence="2" key="1">
    <citation type="submission" date="2023-04" db="EMBL/GenBank/DDBJ databases">
        <title>Ambrosiozyma monospora NBRC 1965.</title>
        <authorList>
            <person name="Ichikawa N."/>
            <person name="Sato H."/>
            <person name="Tonouchi N."/>
        </authorList>
    </citation>
    <scope>NUCLEOTIDE SEQUENCE</scope>
    <source>
        <strain evidence="2">NBRC 1965</strain>
    </source>
</reference>
<sequence length="296" mass="34206">MVDGYLMKLSELRTSEKGLAVTPDFDGPIAKVESVLNGLREIDLSLEYMDVEVLQFVNLPKCVPFTFEDFTTATIPIQKIWTRINVSGNEHVKPPPTMENQDEQVEELKLKLSVLQSKLIKSQDNELKSIELEHMLLAKAKETDTLHADLDTLQMAKYETESKLNDLQKKMELFGVSEEDTETDDIRREFLNLDHLNLVNEISKLRNLVKRLQNVELAVSNAVSRYSWLKMTPQRKASVFEFEDGHWNKLDSLLDMSINYSESIDFSRVNRRGAVFLSDGYFTSFKDELFNYFESM</sequence>
<evidence type="ECO:0000313" key="2">
    <source>
        <dbReference type="EMBL" id="GME67925.1"/>
    </source>
</evidence>
<keyword evidence="1" id="KW-0175">Coiled coil</keyword>
<comment type="caution">
    <text evidence="2">The sequence shown here is derived from an EMBL/GenBank/DDBJ whole genome shotgun (WGS) entry which is preliminary data.</text>
</comment>
<dbReference type="Proteomes" id="UP001165063">
    <property type="component" value="Unassembled WGS sequence"/>
</dbReference>
<accession>A0A9W6SWV3</accession>
<feature type="coiled-coil region" evidence="1">
    <location>
        <begin position="98"/>
        <end position="125"/>
    </location>
</feature>
<gene>
    <name evidence="2" type="ORF">Amon01_000893100</name>
</gene>
<dbReference type="AlphaFoldDB" id="A0A9W6SWV3"/>
<proteinExistence type="predicted"/>
<protein>
    <submittedName>
        <fullName evidence="2">Unnamed protein product</fullName>
    </submittedName>
</protein>
<name>A0A9W6SWV3_AMBMO</name>
<organism evidence="2 3">
    <name type="scientific">Ambrosiozyma monospora</name>
    <name type="common">Yeast</name>
    <name type="synonym">Endomycopsis monosporus</name>
    <dbReference type="NCBI Taxonomy" id="43982"/>
    <lineage>
        <taxon>Eukaryota</taxon>
        <taxon>Fungi</taxon>
        <taxon>Dikarya</taxon>
        <taxon>Ascomycota</taxon>
        <taxon>Saccharomycotina</taxon>
        <taxon>Pichiomycetes</taxon>
        <taxon>Pichiales</taxon>
        <taxon>Pichiaceae</taxon>
        <taxon>Ambrosiozyma</taxon>
    </lineage>
</organism>
<keyword evidence="3" id="KW-1185">Reference proteome</keyword>
<dbReference type="EMBL" id="BSXU01009027">
    <property type="protein sequence ID" value="GME67925.1"/>
    <property type="molecule type" value="Genomic_DNA"/>
</dbReference>
<evidence type="ECO:0000256" key="1">
    <source>
        <dbReference type="SAM" id="Coils"/>
    </source>
</evidence>